<dbReference type="Proteomes" id="UP000186230">
    <property type="component" value="Chromosome"/>
</dbReference>
<organism evidence="1 2">
    <name type="scientific">Christiangramia flava JLT2011</name>
    <dbReference type="NCBI Taxonomy" id="1229726"/>
    <lineage>
        <taxon>Bacteria</taxon>
        <taxon>Pseudomonadati</taxon>
        <taxon>Bacteroidota</taxon>
        <taxon>Flavobacteriia</taxon>
        <taxon>Flavobacteriales</taxon>
        <taxon>Flavobacteriaceae</taxon>
        <taxon>Christiangramia</taxon>
    </lineage>
</organism>
<dbReference type="KEGG" id="gfl:GRFL_0374"/>
<evidence type="ECO:0000313" key="2">
    <source>
        <dbReference type="Proteomes" id="UP000186230"/>
    </source>
</evidence>
<keyword evidence="2" id="KW-1185">Reference proteome</keyword>
<gene>
    <name evidence="1" type="ORF">GRFL_0374</name>
</gene>
<dbReference type="EMBL" id="CP016359">
    <property type="protein sequence ID" value="APU67098.1"/>
    <property type="molecule type" value="Genomic_DNA"/>
</dbReference>
<protein>
    <submittedName>
        <fullName evidence="1">Uncharacterized protein</fullName>
    </submittedName>
</protein>
<proteinExistence type="predicted"/>
<reference evidence="1 2" key="1">
    <citation type="submission" date="2016-07" db="EMBL/GenBank/DDBJ databases">
        <title>Multi-omics approach to identify versatile polysaccharide utilization systems of a marine flavobacterium Gramella flava.</title>
        <authorList>
            <person name="Tang K."/>
        </authorList>
    </citation>
    <scope>NUCLEOTIDE SEQUENCE [LARGE SCALE GENOMIC DNA]</scope>
    <source>
        <strain evidence="1 2">JLT2011</strain>
    </source>
</reference>
<accession>A0A1L7I0H9</accession>
<dbReference type="InterPro" id="IPR011051">
    <property type="entry name" value="RmlC_Cupin_sf"/>
</dbReference>
<sequence>MKEHKTPYPIVVELFEGKISFGVNGEINHINKGDILSLEGNVPHDLLAEENSIIRLSLSKLDKVERVENVANSSS</sequence>
<evidence type="ECO:0000313" key="1">
    <source>
        <dbReference type="EMBL" id="APU67098.1"/>
    </source>
</evidence>
<dbReference type="InterPro" id="IPR014710">
    <property type="entry name" value="RmlC-like_jellyroll"/>
</dbReference>
<name>A0A1L7I0H9_9FLAO</name>
<dbReference type="Gene3D" id="2.60.120.10">
    <property type="entry name" value="Jelly Rolls"/>
    <property type="match status" value="1"/>
</dbReference>
<dbReference type="AlphaFoldDB" id="A0A1L7I0H9"/>
<dbReference type="STRING" id="1229726.GRFL_0374"/>
<dbReference type="SUPFAM" id="SSF51182">
    <property type="entry name" value="RmlC-like cupins"/>
    <property type="match status" value="1"/>
</dbReference>